<dbReference type="SUPFAM" id="SSF47413">
    <property type="entry name" value="lambda repressor-like DNA-binding domains"/>
    <property type="match status" value="1"/>
</dbReference>
<dbReference type="Gene3D" id="3.40.50.2300">
    <property type="match status" value="2"/>
</dbReference>
<evidence type="ECO:0000256" key="2">
    <source>
        <dbReference type="ARBA" id="ARBA00023125"/>
    </source>
</evidence>
<dbReference type="EMBL" id="NEVQ01000022">
    <property type="protein sequence ID" value="OZI50684.1"/>
    <property type="molecule type" value="Genomic_DNA"/>
</dbReference>
<evidence type="ECO:0000256" key="1">
    <source>
        <dbReference type="ARBA" id="ARBA00023015"/>
    </source>
</evidence>
<proteinExistence type="predicted"/>
<comment type="caution">
    <text evidence="5">The sequence shown here is derived from an EMBL/GenBank/DDBJ whole genome shotgun (WGS) entry which is preliminary data.</text>
</comment>
<sequence length="384" mass="41748">MLPVTVTGNIGRSVGSTFDLAPSVETMTQHNKSDTKETPRAARRKTGTYTIHDVANMAGVSSITVSRYFNSPDKVSAALRERLKEIVDSIGYVPSQVAGGLASGRGRVVCAVMQNIASTTFADLVKGMTDELQSSGLQLLLANAQYSKEQEEQAIRTFVGWHPSALILTRDDHTPASETILRGLNIPIVEAWGFVPQRPFHQVGFPHAEVGAVLAGHFLDQGCQRIQFVLPMASEDFRAKQRADGYASQMRKAGFKPDIQVATHADDFDVGEKWIESFAKAPKRSRPEAVIFSNDNMAAGAILHAPACGVALPRDCLMAGFGDAAISARLTPALTTVRPPRYQIGQHAARAILKLLNAEGENPADLVRDEFESELIVRESSRRR</sequence>
<organism evidence="5 6">
    <name type="scientific">Bordetella genomosp. 4</name>
    <dbReference type="NCBI Taxonomy" id="463044"/>
    <lineage>
        <taxon>Bacteria</taxon>
        <taxon>Pseudomonadati</taxon>
        <taxon>Pseudomonadota</taxon>
        <taxon>Betaproteobacteria</taxon>
        <taxon>Burkholderiales</taxon>
        <taxon>Alcaligenaceae</taxon>
        <taxon>Bordetella</taxon>
    </lineage>
</organism>
<dbReference type="GO" id="GO:0003700">
    <property type="term" value="F:DNA-binding transcription factor activity"/>
    <property type="evidence" value="ECO:0007669"/>
    <property type="project" value="TreeGrafter"/>
</dbReference>
<evidence type="ECO:0000313" key="5">
    <source>
        <dbReference type="EMBL" id="OZI50684.1"/>
    </source>
</evidence>
<dbReference type="PROSITE" id="PS50932">
    <property type="entry name" value="HTH_LACI_2"/>
    <property type="match status" value="1"/>
</dbReference>
<dbReference type="Pfam" id="PF00356">
    <property type="entry name" value="LacI"/>
    <property type="match status" value="1"/>
</dbReference>
<keyword evidence="1" id="KW-0805">Transcription regulation</keyword>
<dbReference type="PANTHER" id="PTHR30146">
    <property type="entry name" value="LACI-RELATED TRANSCRIPTIONAL REPRESSOR"/>
    <property type="match status" value="1"/>
</dbReference>
<evidence type="ECO:0000313" key="6">
    <source>
        <dbReference type="Proteomes" id="UP000216885"/>
    </source>
</evidence>
<reference evidence="5 6" key="1">
    <citation type="submission" date="2017-05" db="EMBL/GenBank/DDBJ databases">
        <title>Complete and WGS of Bordetella genogroups.</title>
        <authorList>
            <person name="Spilker T."/>
            <person name="LiPuma J."/>
        </authorList>
    </citation>
    <scope>NUCLEOTIDE SEQUENCE [LARGE SCALE GENOMIC DNA]</scope>
    <source>
        <strain evidence="5 6">AU9919</strain>
    </source>
</reference>
<dbReference type="Pfam" id="PF13377">
    <property type="entry name" value="Peripla_BP_3"/>
    <property type="match status" value="1"/>
</dbReference>
<name>A0A261TM00_9BORD</name>
<protein>
    <recommendedName>
        <fullName evidence="4">HTH lacI-type domain-containing protein</fullName>
    </recommendedName>
</protein>
<dbReference type="AlphaFoldDB" id="A0A261TM00"/>
<dbReference type="PANTHER" id="PTHR30146:SF33">
    <property type="entry name" value="TRANSCRIPTIONAL REGULATOR"/>
    <property type="match status" value="1"/>
</dbReference>
<dbReference type="CDD" id="cd01392">
    <property type="entry name" value="HTH_LacI"/>
    <property type="match status" value="1"/>
</dbReference>
<accession>A0A261TM00</accession>
<evidence type="ECO:0000256" key="3">
    <source>
        <dbReference type="ARBA" id="ARBA00023163"/>
    </source>
</evidence>
<dbReference type="Proteomes" id="UP000216885">
    <property type="component" value="Unassembled WGS sequence"/>
</dbReference>
<dbReference type="SUPFAM" id="SSF53822">
    <property type="entry name" value="Periplasmic binding protein-like I"/>
    <property type="match status" value="1"/>
</dbReference>
<dbReference type="InterPro" id="IPR000843">
    <property type="entry name" value="HTH_LacI"/>
</dbReference>
<dbReference type="InterPro" id="IPR010982">
    <property type="entry name" value="Lambda_DNA-bd_dom_sf"/>
</dbReference>
<gene>
    <name evidence="5" type="ORF">CAL20_22890</name>
</gene>
<dbReference type="SMART" id="SM00354">
    <property type="entry name" value="HTH_LACI"/>
    <property type="match status" value="1"/>
</dbReference>
<dbReference type="Gene3D" id="1.10.260.40">
    <property type="entry name" value="lambda repressor-like DNA-binding domains"/>
    <property type="match status" value="1"/>
</dbReference>
<dbReference type="InterPro" id="IPR028082">
    <property type="entry name" value="Peripla_BP_I"/>
</dbReference>
<keyword evidence="3" id="KW-0804">Transcription</keyword>
<keyword evidence="2" id="KW-0238">DNA-binding</keyword>
<keyword evidence="6" id="KW-1185">Reference proteome</keyword>
<evidence type="ECO:0000259" key="4">
    <source>
        <dbReference type="PROSITE" id="PS50932"/>
    </source>
</evidence>
<dbReference type="InterPro" id="IPR046335">
    <property type="entry name" value="LacI/GalR-like_sensor"/>
</dbReference>
<dbReference type="GO" id="GO:0000976">
    <property type="term" value="F:transcription cis-regulatory region binding"/>
    <property type="evidence" value="ECO:0007669"/>
    <property type="project" value="TreeGrafter"/>
</dbReference>
<feature type="domain" description="HTH lacI-type" evidence="4">
    <location>
        <begin position="49"/>
        <end position="103"/>
    </location>
</feature>